<keyword evidence="1" id="KW-1133">Transmembrane helix</keyword>
<feature type="transmembrane region" description="Helical" evidence="1">
    <location>
        <begin position="145"/>
        <end position="165"/>
    </location>
</feature>
<feature type="transmembrane region" description="Helical" evidence="1">
    <location>
        <begin position="59"/>
        <end position="79"/>
    </location>
</feature>
<evidence type="ECO:0000256" key="1">
    <source>
        <dbReference type="SAM" id="Phobius"/>
    </source>
</evidence>
<keyword evidence="1" id="KW-0472">Membrane</keyword>
<gene>
    <name evidence="2" type="ORF">J2S03_001409</name>
</gene>
<dbReference type="InterPro" id="IPR058247">
    <property type="entry name" value="DUF1453"/>
</dbReference>
<dbReference type="Proteomes" id="UP001232973">
    <property type="component" value="Unassembled WGS sequence"/>
</dbReference>
<name>A0ABT9XGZ3_9BACL</name>
<feature type="transmembrane region" description="Helical" evidence="1">
    <location>
        <begin position="91"/>
        <end position="113"/>
    </location>
</feature>
<evidence type="ECO:0000313" key="3">
    <source>
        <dbReference type="Proteomes" id="UP001232973"/>
    </source>
</evidence>
<keyword evidence="3" id="KW-1185">Reference proteome</keyword>
<sequence>MHQSSTIVVVVLLVVFGLYRRVRRQIGYQLLRRGALTFRAVLFAVVSVLLLVAGYKQPMVYVGDGIGIVLGLVLAYIAMRYTQFEQRGGQWYYRSNGWIGAIVIALFFGRLIYRFALLYNLEKSPAAGAGTSASLQAVSYTTDPWTAGVVFILFSYYVAYFWMVLRKEKELSAGALTARQSDPS</sequence>
<dbReference type="Pfam" id="PF07301">
    <property type="entry name" value="DUF1453"/>
    <property type="match status" value="1"/>
</dbReference>
<dbReference type="RefSeq" id="WP_274456377.1">
    <property type="nucleotide sequence ID" value="NZ_CP067097.1"/>
</dbReference>
<accession>A0ABT9XGZ3</accession>
<reference evidence="2 3" key="1">
    <citation type="submission" date="2023-07" db="EMBL/GenBank/DDBJ databases">
        <title>Genomic Encyclopedia of Type Strains, Phase IV (KMG-IV): sequencing the most valuable type-strain genomes for metagenomic binning, comparative biology and taxonomic classification.</title>
        <authorList>
            <person name="Goeker M."/>
        </authorList>
    </citation>
    <scope>NUCLEOTIDE SEQUENCE [LARGE SCALE GENOMIC DNA]</scope>
    <source>
        <strain evidence="2 3">DSM 4006</strain>
    </source>
</reference>
<evidence type="ECO:0000313" key="2">
    <source>
        <dbReference type="EMBL" id="MDQ0189577.1"/>
    </source>
</evidence>
<protein>
    <submittedName>
        <fullName evidence="2">Divalent metal cation (Fe/Co/Zn/Cd) transporter</fullName>
    </submittedName>
</protein>
<feature type="transmembrane region" description="Helical" evidence="1">
    <location>
        <begin position="34"/>
        <end position="53"/>
    </location>
</feature>
<proteinExistence type="predicted"/>
<organism evidence="2 3">
    <name type="scientific">Alicyclobacillus cycloheptanicus</name>
    <dbReference type="NCBI Taxonomy" id="1457"/>
    <lineage>
        <taxon>Bacteria</taxon>
        <taxon>Bacillati</taxon>
        <taxon>Bacillota</taxon>
        <taxon>Bacilli</taxon>
        <taxon>Bacillales</taxon>
        <taxon>Alicyclobacillaceae</taxon>
        <taxon>Alicyclobacillus</taxon>
    </lineage>
</organism>
<keyword evidence="1" id="KW-0812">Transmembrane</keyword>
<feature type="transmembrane region" description="Helical" evidence="1">
    <location>
        <begin position="6"/>
        <end position="22"/>
    </location>
</feature>
<comment type="caution">
    <text evidence="2">The sequence shown here is derived from an EMBL/GenBank/DDBJ whole genome shotgun (WGS) entry which is preliminary data.</text>
</comment>
<dbReference type="EMBL" id="JAUSTP010000008">
    <property type="protein sequence ID" value="MDQ0189577.1"/>
    <property type="molecule type" value="Genomic_DNA"/>
</dbReference>